<keyword evidence="6" id="KW-1185">Reference proteome</keyword>
<evidence type="ECO:0000313" key="5">
    <source>
        <dbReference type="EMBL" id="GMN53107.1"/>
    </source>
</evidence>
<evidence type="ECO:0000256" key="2">
    <source>
        <dbReference type="SAM" id="Coils"/>
    </source>
</evidence>
<dbReference type="PANTHER" id="PTHR31301:SF103">
    <property type="entry name" value="LOB DOMAIN-CONTAINING PROTEIN 5-RELATED"/>
    <property type="match status" value="1"/>
</dbReference>
<sequence length="289" mass="31686">MLGKKRVKPGSITDPVLSAKAKKKRCSQACKMAPFFPRSKTNEFRCANRLFGSSNIRTMIGSVKPSEMQTCADSIIIEGRARMLEPVRGCYGLVRLFKAEVDAAERELAAIKRLLALCKMRNNDQATAAATMAQQMILRGGGLHIPAPPVPESPAMSLPPSMPGGPAEVDHQLQQNHQGVHQMLAGLRFPRAVEMFMNRNTEGQDGYVYQSTKKEGAGYLTTYDLQMLDQMVDGSIKVNGNWIVADQNVGGGHRGSSSKGKEVIEIDDDDDDDDDDDEVEEVVDVEDED</sequence>
<comment type="caution">
    <text evidence="5">The sequence shown here is derived from an EMBL/GenBank/DDBJ whole genome shotgun (WGS) entry which is preliminary data.</text>
</comment>
<evidence type="ECO:0000256" key="1">
    <source>
        <dbReference type="ARBA" id="ARBA00005474"/>
    </source>
</evidence>
<name>A0AA88ALR1_FICCA</name>
<evidence type="ECO:0000259" key="4">
    <source>
        <dbReference type="PROSITE" id="PS50891"/>
    </source>
</evidence>
<dbReference type="PROSITE" id="PS50891">
    <property type="entry name" value="LOB"/>
    <property type="match status" value="1"/>
</dbReference>
<reference evidence="5" key="1">
    <citation type="submission" date="2023-07" db="EMBL/GenBank/DDBJ databases">
        <title>draft genome sequence of fig (Ficus carica).</title>
        <authorList>
            <person name="Takahashi T."/>
            <person name="Nishimura K."/>
        </authorList>
    </citation>
    <scope>NUCLEOTIDE SEQUENCE</scope>
</reference>
<organism evidence="5 6">
    <name type="scientific">Ficus carica</name>
    <name type="common">Common fig</name>
    <dbReference type="NCBI Taxonomy" id="3494"/>
    <lineage>
        <taxon>Eukaryota</taxon>
        <taxon>Viridiplantae</taxon>
        <taxon>Streptophyta</taxon>
        <taxon>Embryophyta</taxon>
        <taxon>Tracheophyta</taxon>
        <taxon>Spermatophyta</taxon>
        <taxon>Magnoliopsida</taxon>
        <taxon>eudicotyledons</taxon>
        <taxon>Gunneridae</taxon>
        <taxon>Pentapetalae</taxon>
        <taxon>rosids</taxon>
        <taxon>fabids</taxon>
        <taxon>Rosales</taxon>
        <taxon>Moraceae</taxon>
        <taxon>Ficeae</taxon>
        <taxon>Ficus</taxon>
    </lineage>
</organism>
<evidence type="ECO:0000313" key="6">
    <source>
        <dbReference type="Proteomes" id="UP001187192"/>
    </source>
</evidence>
<keyword evidence="2" id="KW-0175">Coiled coil</keyword>
<accession>A0AA88ALR1</accession>
<feature type="region of interest" description="Disordered" evidence="3">
    <location>
        <begin position="247"/>
        <end position="289"/>
    </location>
</feature>
<dbReference type="InterPro" id="IPR004883">
    <property type="entry name" value="LOB"/>
</dbReference>
<evidence type="ECO:0000256" key="3">
    <source>
        <dbReference type="SAM" id="MobiDB-lite"/>
    </source>
</evidence>
<dbReference type="Pfam" id="PF03195">
    <property type="entry name" value="LOB"/>
    <property type="match status" value="1"/>
</dbReference>
<dbReference type="AlphaFoldDB" id="A0AA88ALR1"/>
<dbReference type="Proteomes" id="UP001187192">
    <property type="component" value="Unassembled WGS sequence"/>
</dbReference>
<protein>
    <recommendedName>
        <fullName evidence="4">LOB domain-containing protein</fullName>
    </recommendedName>
</protein>
<feature type="domain" description="LOB" evidence="4">
    <location>
        <begin position="14"/>
        <end position="115"/>
    </location>
</feature>
<dbReference type="EMBL" id="BTGU01000044">
    <property type="protein sequence ID" value="GMN53107.1"/>
    <property type="molecule type" value="Genomic_DNA"/>
</dbReference>
<comment type="similarity">
    <text evidence="1">Belongs to the LOB domain-containing protein family.</text>
</comment>
<dbReference type="PANTHER" id="PTHR31301">
    <property type="entry name" value="LOB DOMAIN-CONTAINING PROTEIN 4-RELATED"/>
    <property type="match status" value="1"/>
</dbReference>
<proteinExistence type="inferred from homology"/>
<gene>
    <name evidence="5" type="ORF">TIFTF001_022251</name>
</gene>
<feature type="compositionally biased region" description="Acidic residues" evidence="3">
    <location>
        <begin position="265"/>
        <end position="289"/>
    </location>
</feature>
<feature type="coiled-coil region" evidence="2">
    <location>
        <begin position="94"/>
        <end position="121"/>
    </location>
</feature>